<organism evidence="1 2">
    <name type="scientific">Parelaphostrongylus tenuis</name>
    <name type="common">Meningeal worm</name>
    <dbReference type="NCBI Taxonomy" id="148309"/>
    <lineage>
        <taxon>Eukaryota</taxon>
        <taxon>Metazoa</taxon>
        <taxon>Ecdysozoa</taxon>
        <taxon>Nematoda</taxon>
        <taxon>Chromadorea</taxon>
        <taxon>Rhabditida</taxon>
        <taxon>Rhabditina</taxon>
        <taxon>Rhabditomorpha</taxon>
        <taxon>Strongyloidea</taxon>
        <taxon>Metastrongylidae</taxon>
        <taxon>Parelaphostrongylus</taxon>
    </lineage>
</organism>
<reference evidence="1" key="1">
    <citation type="submission" date="2021-06" db="EMBL/GenBank/DDBJ databases">
        <title>Parelaphostrongylus tenuis whole genome reference sequence.</title>
        <authorList>
            <person name="Garwood T.J."/>
            <person name="Larsen P.A."/>
            <person name="Fountain-Jones N.M."/>
            <person name="Garbe J.R."/>
            <person name="Macchietto M.G."/>
            <person name="Kania S.A."/>
            <person name="Gerhold R.W."/>
            <person name="Richards J.E."/>
            <person name="Wolf T.M."/>
        </authorList>
    </citation>
    <scope>NUCLEOTIDE SEQUENCE</scope>
    <source>
        <strain evidence="1">MNPRO001-30</strain>
        <tissue evidence="1">Meninges</tissue>
    </source>
</reference>
<evidence type="ECO:0000313" key="2">
    <source>
        <dbReference type="Proteomes" id="UP001196413"/>
    </source>
</evidence>
<accession>A0AAD5MNR8</accession>
<name>A0AAD5MNR8_PARTN</name>
<dbReference type="Proteomes" id="UP001196413">
    <property type="component" value="Unassembled WGS sequence"/>
</dbReference>
<sequence>MRRAPVVMIKFSATMSDDRGTKKQMENVLGWGKFMKTVPQASNQRTLDDGSIREAAIESSLLKPVRRSERGLSLRSKSVALKS</sequence>
<dbReference type="AlphaFoldDB" id="A0AAD5MNR8"/>
<dbReference type="EMBL" id="JAHQIW010003773">
    <property type="protein sequence ID" value="KAJ1360083.1"/>
    <property type="molecule type" value="Genomic_DNA"/>
</dbReference>
<proteinExistence type="predicted"/>
<comment type="caution">
    <text evidence="1">The sequence shown here is derived from an EMBL/GenBank/DDBJ whole genome shotgun (WGS) entry which is preliminary data.</text>
</comment>
<evidence type="ECO:0000313" key="1">
    <source>
        <dbReference type="EMBL" id="KAJ1360083.1"/>
    </source>
</evidence>
<keyword evidence="2" id="KW-1185">Reference proteome</keyword>
<protein>
    <submittedName>
        <fullName evidence="1">Uncharacterized protein</fullName>
    </submittedName>
</protein>
<gene>
    <name evidence="1" type="ORF">KIN20_018969</name>
</gene>